<reference evidence="2 3" key="1">
    <citation type="submission" date="2018-03" db="EMBL/GenBank/DDBJ databases">
        <title>Genomic Encyclopedia of Type Strains, Phase III (KMG-III): the genomes of soil and plant-associated and newly described type strains.</title>
        <authorList>
            <person name="Whitman W."/>
        </authorList>
    </citation>
    <scope>NUCLEOTIDE SEQUENCE [LARGE SCALE GENOMIC DNA]</scope>
    <source>
        <strain evidence="2 3">CGMCC 1.12700</strain>
    </source>
</reference>
<keyword evidence="3" id="KW-1185">Reference proteome</keyword>
<dbReference type="InterPro" id="IPR016039">
    <property type="entry name" value="Thiolase-like"/>
</dbReference>
<gene>
    <name evidence="2" type="ORF">B0I18_102333</name>
</gene>
<dbReference type="EMBL" id="PYGD01000002">
    <property type="protein sequence ID" value="PSK93363.1"/>
    <property type="molecule type" value="Genomic_DNA"/>
</dbReference>
<protein>
    <submittedName>
        <fullName evidence="2">Beta-ketoacyl synthase-like protein</fullName>
    </submittedName>
</protein>
<comment type="caution">
    <text evidence="2">The sequence shown here is derived from an EMBL/GenBank/DDBJ whole genome shotgun (WGS) entry which is preliminary data.</text>
</comment>
<dbReference type="Pfam" id="PF13723">
    <property type="entry name" value="Ketoacyl-synt_2"/>
    <property type="match status" value="1"/>
</dbReference>
<dbReference type="GO" id="GO:0016746">
    <property type="term" value="F:acyltransferase activity"/>
    <property type="evidence" value="ECO:0007669"/>
    <property type="project" value="InterPro"/>
</dbReference>
<dbReference type="SUPFAM" id="SSF53901">
    <property type="entry name" value="Thiolase-like"/>
    <property type="match status" value="1"/>
</dbReference>
<proteinExistence type="predicted"/>
<dbReference type="OrthoDB" id="1404523at2"/>
<evidence type="ECO:0000259" key="1">
    <source>
        <dbReference type="Pfam" id="PF13723"/>
    </source>
</evidence>
<sequence>MYINSFCSITPAGTLTSKSDLPQSAGLTAARANCAEPDYKDLIPPMQLRRMTKPVRTGVAAAKLCLQEAGVSMPDAIHAGTAFGMLQDSENFLGKMIGQEEQALSPTSFIQSTHNTVAGQIALSLGCNAHNMTYVHKGHSFESALLDAALTLEAQPDYQVLAGAVDECTDTSYDLLNRFHVFAAGATAGEGAAFFLLSQKAQVHSLAQIRAFDMFVARTEEEAGAQLQAFFDRQGLQPAATDLLLDGSVLTDTSFTNTWFPHLSTLPYKAWCGEYPTASAFALGLATQHISAGRERCWILSRTGRYWSAWCIDKIKPAAV</sequence>
<evidence type="ECO:0000313" key="2">
    <source>
        <dbReference type="EMBL" id="PSK93363.1"/>
    </source>
</evidence>
<name>A0A2P8D834_9BACT</name>
<dbReference type="InterPro" id="IPR014030">
    <property type="entry name" value="Ketoacyl_synth_N"/>
</dbReference>
<dbReference type="Proteomes" id="UP000240572">
    <property type="component" value="Unassembled WGS sequence"/>
</dbReference>
<organism evidence="2 3">
    <name type="scientific">Taibaiella chishuiensis</name>
    <dbReference type="NCBI Taxonomy" id="1434707"/>
    <lineage>
        <taxon>Bacteria</taxon>
        <taxon>Pseudomonadati</taxon>
        <taxon>Bacteroidota</taxon>
        <taxon>Chitinophagia</taxon>
        <taxon>Chitinophagales</taxon>
        <taxon>Chitinophagaceae</taxon>
        <taxon>Taibaiella</taxon>
    </lineage>
</organism>
<evidence type="ECO:0000313" key="3">
    <source>
        <dbReference type="Proteomes" id="UP000240572"/>
    </source>
</evidence>
<feature type="domain" description="Beta-ketoacyl synthase-like N-terminal" evidence="1">
    <location>
        <begin position="39"/>
        <end position="179"/>
    </location>
</feature>
<accession>A0A2P8D834</accession>
<dbReference type="AlphaFoldDB" id="A0A2P8D834"/>
<dbReference type="Gene3D" id="3.40.47.10">
    <property type="match status" value="1"/>
</dbReference>
<dbReference type="RefSeq" id="WP_106522372.1">
    <property type="nucleotide sequence ID" value="NZ_PYGD01000002.1"/>
</dbReference>